<dbReference type="CDD" id="cd00446">
    <property type="entry name" value="GrpE"/>
    <property type="match status" value="1"/>
</dbReference>
<protein>
    <recommendedName>
        <fullName evidence="3 4">Protein GrpE</fullName>
    </recommendedName>
    <alternativeName>
        <fullName evidence="3">HSP-70 cofactor</fullName>
    </alternativeName>
</protein>
<feature type="coiled-coil region" evidence="6">
    <location>
        <begin position="79"/>
        <end position="106"/>
    </location>
</feature>
<dbReference type="Gene3D" id="2.30.22.10">
    <property type="entry name" value="Head domain of nucleotide exchange factor GrpE"/>
    <property type="match status" value="1"/>
</dbReference>
<dbReference type="PANTHER" id="PTHR21237:SF23">
    <property type="entry name" value="GRPE PROTEIN HOMOLOG, MITOCHONDRIAL"/>
    <property type="match status" value="1"/>
</dbReference>
<keyword evidence="3 4" id="KW-0346">Stress response</keyword>
<evidence type="ECO:0000313" key="9">
    <source>
        <dbReference type="Proteomes" id="UP001500653"/>
    </source>
</evidence>
<evidence type="ECO:0000313" key="8">
    <source>
        <dbReference type="EMBL" id="GAA1243823.1"/>
    </source>
</evidence>
<keyword evidence="9" id="KW-1185">Reference proteome</keyword>
<dbReference type="InterPro" id="IPR009012">
    <property type="entry name" value="GrpE_head"/>
</dbReference>
<dbReference type="EMBL" id="BAAALN010000009">
    <property type="protein sequence ID" value="GAA1243823.1"/>
    <property type="molecule type" value="Genomic_DNA"/>
</dbReference>
<evidence type="ECO:0000256" key="4">
    <source>
        <dbReference type="RuleBase" id="RU000639"/>
    </source>
</evidence>
<dbReference type="Pfam" id="PF01025">
    <property type="entry name" value="GrpE"/>
    <property type="match status" value="1"/>
</dbReference>
<dbReference type="RefSeq" id="WP_253864364.1">
    <property type="nucleotide sequence ID" value="NZ_BAAALN010000009.1"/>
</dbReference>
<dbReference type="Proteomes" id="UP001500653">
    <property type="component" value="Unassembled WGS sequence"/>
</dbReference>
<evidence type="ECO:0000256" key="1">
    <source>
        <dbReference type="ARBA" id="ARBA00009054"/>
    </source>
</evidence>
<feature type="compositionally biased region" description="Low complexity" evidence="7">
    <location>
        <begin position="215"/>
        <end position="224"/>
    </location>
</feature>
<keyword evidence="2 3" id="KW-0143">Chaperone</keyword>
<dbReference type="SUPFAM" id="SSF58014">
    <property type="entry name" value="Coiled-coil domain of nucleotide exchange factor GrpE"/>
    <property type="match status" value="1"/>
</dbReference>
<evidence type="ECO:0000256" key="7">
    <source>
        <dbReference type="SAM" id="MobiDB-lite"/>
    </source>
</evidence>
<accession>A0ABP4GYH7</accession>
<keyword evidence="3" id="KW-0963">Cytoplasm</keyword>
<feature type="region of interest" description="Disordered" evidence="7">
    <location>
        <begin position="212"/>
        <end position="263"/>
    </location>
</feature>
<feature type="region of interest" description="Disordered" evidence="7">
    <location>
        <begin position="1"/>
        <end position="73"/>
    </location>
</feature>
<dbReference type="SUPFAM" id="SSF51064">
    <property type="entry name" value="Head domain of nucleotide exchange factor GrpE"/>
    <property type="match status" value="1"/>
</dbReference>
<dbReference type="InterPro" id="IPR013805">
    <property type="entry name" value="GrpE_CC"/>
</dbReference>
<evidence type="ECO:0000256" key="5">
    <source>
        <dbReference type="RuleBase" id="RU004478"/>
    </source>
</evidence>
<evidence type="ECO:0000256" key="2">
    <source>
        <dbReference type="ARBA" id="ARBA00023186"/>
    </source>
</evidence>
<comment type="caution">
    <text evidence="8">The sequence shown here is derived from an EMBL/GenBank/DDBJ whole genome shotgun (WGS) entry which is preliminary data.</text>
</comment>
<dbReference type="NCBIfam" id="NF010761">
    <property type="entry name" value="PRK14164.1"/>
    <property type="match status" value="1"/>
</dbReference>
<sequence length="263" mass="27695">MTERDETEVQEEEPVVVRDRRKVDPESGDLRAPEDGEAVEVPAGELAGTEVGGSADEAGEAGEAGEAAADAQPDLAKQLEERTADLQRLQAEYANYRRRADKEREQLAASGKASLAGDLLPLLDDVERAAQHGDLTGAFKSVADKLVEALEKSGLEPFGAEGDEFDPSVHEAVQHDTSPEVSGPTVTTVLRRGYRFGDRVLRAALVAVTDHEPGDAPVDAGPADPGAPAPGDPVANAEALNAEAPIDPPVEGELPVDSDEQRN</sequence>
<dbReference type="PANTHER" id="PTHR21237">
    <property type="entry name" value="GRPE PROTEIN"/>
    <property type="match status" value="1"/>
</dbReference>
<comment type="similarity">
    <text evidence="1 3 5">Belongs to the GrpE family.</text>
</comment>
<evidence type="ECO:0000256" key="3">
    <source>
        <dbReference type="HAMAP-Rule" id="MF_01151"/>
    </source>
</evidence>
<proteinExistence type="inferred from homology"/>
<evidence type="ECO:0000256" key="6">
    <source>
        <dbReference type="SAM" id="Coils"/>
    </source>
</evidence>
<gene>
    <name evidence="8" type="primary">grpE_1</name>
    <name evidence="3" type="synonym">grpE</name>
    <name evidence="8" type="ORF">GCM10009676_31890</name>
</gene>
<comment type="function">
    <text evidence="3 4">Participates actively in the response to hyperosmotic and heat shock by preventing the aggregation of stress-denatured proteins, in association with DnaK and GrpE. It is the nucleotide exchange factor for DnaK and may function as a thermosensor. Unfolded proteins bind initially to DnaJ; upon interaction with the DnaJ-bound protein, DnaK hydrolyzes its bound ATP, resulting in the formation of a stable complex. GrpE releases ADP from DnaK; ATP binding to DnaK triggers the release of the substrate protein, thus completing the reaction cycle. Several rounds of ATP-dependent interactions between DnaJ, DnaK and GrpE are required for fully efficient folding.</text>
</comment>
<dbReference type="Gene3D" id="3.90.20.20">
    <property type="match status" value="1"/>
</dbReference>
<feature type="compositionally biased region" description="Basic and acidic residues" evidence="7">
    <location>
        <begin position="15"/>
        <end position="34"/>
    </location>
</feature>
<reference evidence="9" key="1">
    <citation type="journal article" date="2019" name="Int. J. Syst. Evol. Microbiol.">
        <title>The Global Catalogue of Microorganisms (GCM) 10K type strain sequencing project: providing services to taxonomists for standard genome sequencing and annotation.</title>
        <authorList>
            <consortium name="The Broad Institute Genomics Platform"/>
            <consortium name="The Broad Institute Genome Sequencing Center for Infectious Disease"/>
            <person name="Wu L."/>
            <person name="Ma J."/>
        </authorList>
    </citation>
    <scope>NUCLEOTIDE SEQUENCE [LARGE SCALE GENOMIC DNA]</scope>
    <source>
        <strain evidence="9">JCM 13023</strain>
    </source>
</reference>
<dbReference type="InterPro" id="IPR000740">
    <property type="entry name" value="GrpE"/>
</dbReference>
<dbReference type="HAMAP" id="MF_01151">
    <property type="entry name" value="GrpE"/>
    <property type="match status" value="1"/>
</dbReference>
<organism evidence="8 9">
    <name type="scientific">Prauserella halophila</name>
    <dbReference type="NCBI Taxonomy" id="185641"/>
    <lineage>
        <taxon>Bacteria</taxon>
        <taxon>Bacillati</taxon>
        <taxon>Actinomycetota</taxon>
        <taxon>Actinomycetes</taxon>
        <taxon>Pseudonocardiales</taxon>
        <taxon>Pseudonocardiaceae</taxon>
        <taxon>Prauserella</taxon>
    </lineage>
</organism>
<name>A0ABP4GYH7_9PSEU</name>
<comment type="subunit">
    <text evidence="3">Homodimer.</text>
</comment>
<feature type="compositionally biased region" description="Acidic residues" evidence="7">
    <location>
        <begin position="1"/>
        <end position="14"/>
    </location>
</feature>
<dbReference type="PRINTS" id="PR00773">
    <property type="entry name" value="GRPEPROTEIN"/>
</dbReference>
<keyword evidence="6" id="KW-0175">Coiled coil</keyword>
<comment type="subcellular location">
    <subcellularLocation>
        <location evidence="3">Cytoplasm</location>
    </subcellularLocation>
</comment>
<feature type="compositionally biased region" description="Acidic residues" evidence="7">
    <location>
        <begin position="254"/>
        <end position="263"/>
    </location>
</feature>
<dbReference type="PROSITE" id="PS01071">
    <property type="entry name" value="GRPE"/>
    <property type="match status" value="1"/>
</dbReference>